<organism evidence="11 12">
    <name type="scientific">Trichocoleus desertorum GB2-A4</name>
    <dbReference type="NCBI Taxonomy" id="2933944"/>
    <lineage>
        <taxon>Bacteria</taxon>
        <taxon>Bacillati</taxon>
        <taxon>Cyanobacteriota</taxon>
        <taxon>Cyanophyceae</taxon>
        <taxon>Leptolyngbyales</taxon>
        <taxon>Trichocoleusaceae</taxon>
        <taxon>Trichocoleus</taxon>
    </lineage>
</organism>
<proteinExistence type="predicted"/>
<keyword evidence="8" id="KW-0175">Coiled coil</keyword>
<comment type="subcellular location">
    <subcellularLocation>
        <location evidence="1">Cell membrane</location>
    </subcellularLocation>
</comment>
<evidence type="ECO:0000313" key="11">
    <source>
        <dbReference type="EMBL" id="MEP0820012.1"/>
    </source>
</evidence>
<feature type="transmembrane region" description="Helical" evidence="9">
    <location>
        <begin position="71"/>
        <end position="93"/>
    </location>
</feature>
<keyword evidence="12" id="KW-1185">Reference proteome</keyword>
<evidence type="ECO:0000259" key="10">
    <source>
        <dbReference type="Pfam" id="PF18967"/>
    </source>
</evidence>
<feature type="transmembrane region" description="Helical" evidence="9">
    <location>
        <begin position="164"/>
        <end position="181"/>
    </location>
</feature>
<evidence type="ECO:0000256" key="6">
    <source>
        <dbReference type="ARBA" id="ARBA00023118"/>
    </source>
</evidence>
<evidence type="ECO:0000256" key="1">
    <source>
        <dbReference type="ARBA" id="ARBA00004236"/>
    </source>
</evidence>
<gene>
    <name evidence="11" type="ORF">NC998_23175</name>
</gene>
<feature type="coiled-coil region" evidence="8">
    <location>
        <begin position="6"/>
        <end position="40"/>
    </location>
</feature>
<dbReference type="EMBL" id="JAMPKM010000018">
    <property type="protein sequence ID" value="MEP0820012.1"/>
    <property type="molecule type" value="Genomic_DNA"/>
</dbReference>
<evidence type="ECO:0000313" key="12">
    <source>
        <dbReference type="Proteomes" id="UP001464891"/>
    </source>
</evidence>
<comment type="caution">
    <text evidence="11">The sequence shown here is derived from an EMBL/GenBank/DDBJ whole genome shotgun (WGS) entry which is preliminary data.</text>
</comment>
<accession>A0ABV0JE30</accession>
<protein>
    <recommendedName>
        <fullName evidence="10">Pycsar effector protein domain-containing protein</fullName>
    </recommendedName>
</protein>
<evidence type="ECO:0000256" key="4">
    <source>
        <dbReference type="ARBA" id="ARBA00022741"/>
    </source>
</evidence>
<name>A0ABV0JE30_9CYAN</name>
<keyword evidence="3 9" id="KW-0812">Transmembrane</keyword>
<keyword evidence="6" id="KW-0051">Antiviral defense</keyword>
<dbReference type="Proteomes" id="UP001464891">
    <property type="component" value="Unassembled WGS sequence"/>
</dbReference>
<evidence type="ECO:0000256" key="7">
    <source>
        <dbReference type="ARBA" id="ARBA00023136"/>
    </source>
</evidence>
<dbReference type="RefSeq" id="WP_190442638.1">
    <property type="nucleotide sequence ID" value="NZ_JAMPKM010000018.1"/>
</dbReference>
<feature type="domain" description="Pycsar effector protein" evidence="10">
    <location>
        <begin position="24"/>
        <end position="173"/>
    </location>
</feature>
<reference evidence="11 12" key="1">
    <citation type="submission" date="2022-04" db="EMBL/GenBank/DDBJ databases">
        <title>Positive selection, recombination, and allopatry shape intraspecific diversity of widespread and dominant cyanobacteria.</title>
        <authorList>
            <person name="Wei J."/>
            <person name="Shu W."/>
            <person name="Hu C."/>
        </authorList>
    </citation>
    <scope>NUCLEOTIDE SEQUENCE [LARGE SCALE GENOMIC DNA]</scope>
    <source>
        <strain evidence="11 12">GB2-A4</strain>
    </source>
</reference>
<evidence type="ECO:0000256" key="3">
    <source>
        <dbReference type="ARBA" id="ARBA00022692"/>
    </source>
</evidence>
<keyword evidence="2" id="KW-1003">Cell membrane</keyword>
<keyword evidence="5 9" id="KW-1133">Transmembrane helix</keyword>
<keyword evidence="4" id="KW-0547">Nucleotide-binding</keyword>
<evidence type="ECO:0000256" key="2">
    <source>
        <dbReference type="ARBA" id="ARBA00022475"/>
    </source>
</evidence>
<evidence type="ECO:0000256" key="8">
    <source>
        <dbReference type="SAM" id="Coils"/>
    </source>
</evidence>
<dbReference type="InterPro" id="IPR043760">
    <property type="entry name" value="PycTM_dom"/>
</dbReference>
<keyword evidence="7 9" id="KW-0472">Membrane</keyword>
<evidence type="ECO:0000256" key="5">
    <source>
        <dbReference type="ARBA" id="ARBA00022989"/>
    </source>
</evidence>
<evidence type="ECO:0000256" key="9">
    <source>
        <dbReference type="SAM" id="Phobius"/>
    </source>
</evidence>
<dbReference type="Pfam" id="PF18967">
    <property type="entry name" value="PycTM"/>
    <property type="match status" value="1"/>
</dbReference>
<sequence length="189" mass="20679">MCDELSENKKLVVELFEQALERYEAEYDELFEQWRGLESKAQVALATSGIFISASGLLVKEVSSTFPAGINLTLVIAIVALIVSVVFSVRVLAVRQLKSSPTGEGYMVLALRALEEMEHQDGRTANLKVDDIQDKARLWEDGIVSLKEGNKLKANRLTVAQHPLLLGLTLVAIATVSAILWKQSKGAIG</sequence>